<dbReference type="Proteomes" id="UP000000763">
    <property type="component" value="Chromosome 3"/>
</dbReference>
<gene>
    <name evidence="1" type="ORF">OSJNBa0034J04.17</name>
</gene>
<organism evidence="1 2">
    <name type="scientific">Oryza sativa subsp. japonica</name>
    <name type="common">Rice</name>
    <dbReference type="NCBI Taxonomy" id="39947"/>
    <lineage>
        <taxon>Eukaryota</taxon>
        <taxon>Viridiplantae</taxon>
        <taxon>Streptophyta</taxon>
        <taxon>Embryophyta</taxon>
        <taxon>Tracheophyta</taxon>
        <taxon>Spermatophyta</taxon>
        <taxon>Magnoliopsida</taxon>
        <taxon>Liliopsida</taxon>
        <taxon>Poales</taxon>
        <taxon>Poaceae</taxon>
        <taxon>BOP clade</taxon>
        <taxon>Oryzoideae</taxon>
        <taxon>Oryzeae</taxon>
        <taxon>Oryzinae</taxon>
        <taxon>Oryza</taxon>
        <taxon>Oryza sativa</taxon>
    </lineage>
</organism>
<sequence length="35" mass="3874">MASSQEPSAMMVKKVEKGRTTTWIEESIIGATGYR</sequence>
<dbReference type="EMBL" id="AC135500">
    <property type="protein sequence ID" value="AAR87355.1"/>
    <property type="molecule type" value="Genomic_DNA"/>
</dbReference>
<protein>
    <submittedName>
        <fullName evidence="1">Uncharacterized protein</fullName>
    </submittedName>
</protein>
<evidence type="ECO:0000313" key="1">
    <source>
        <dbReference type="EMBL" id="AAR87355.1"/>
    </source>
</evidence>
<reference evidence="2" key="2">
    <citation type="journal article" date="2008" name="Nucleic Acids Res.">
        <title>The rice annotation project database (RAP-DB): 2008 update.</title>
        <authorList>
            <consortium name="The rice annotation project (RAP)"/>
        </authorList>
    </citation>
    <scope>GENOME REANNOTATION</scope>
    <source>
        <strain evidence="2">cv. Nipponbare</strain>
    </source>
</reference>
<dbReference type="AlphaFoldDB" id="Q10GX3"/>
<accession>Q10GX3</accession>
<reference evidence="2" key="1">
    <citation type="journal article" date="2005" name="Nature">
        <title>The map-based sequence of the rice genome.</title>
        <authorList>
            <consortium name="International rice genome sequencing project (IRGSP)"/>
            <person name="Matsumoto T."/>
            <person name="Wu J."/>
            <person name="Kanamori H."/>
            <person name="Katayose Y."/>
            <person name="Fujisawa M."/>
            <person name="Namiki N."/>
            <person name="Mizuno H."/>
            <person name="Yamamoto K."/>
            <person name="Antonio B.A."/>
            <person name="Baba T."/>
            <person name="Sakata K."/>
            <person name="Nagamura Y."/>
            <person name="Aoki H."/>
            <person name="Arikawa K."/>
            <person name="Arita K."/>
            <person name="Bito T."/>
            <person name="Chiden Y."/>
            <person name="Fujitsuka N."/>
            <person name="Fukunaka R."/>
            <person name="Hamada M."/>
            <person name="Harada C."/>
            <person name="Hayashi A."/>
            <person name="Hijishita S."/>
            <person name="Honda M."/>
            <person name="Hosokawa S."/>
            <person name="Ichikawa Y."/>
            <person name="Idonuma A."/>
            <person name="Iijima M."/>
            <person name="Ikeda M."/>
            <person name="Ikeno M."/>
            <person name="Ito K."/>
            <person name="Ito S."/>
            <person name="Ito T."/>
            <person name="Ito Y."/>
            <person name="Ito Y."/>
            <person name="Iwabuchi A."/>
            <person name="Kamiya K."/>
            <person name="Karasawa W."/>
            <person name="Kurita K."/>
            <person name="Katagiri S."/>
            <person name="Kikuta A."/>
            <person name="Kobayashi H."/>
            <person name="Kobayashi N."/>
            <person name="Machita K."/>
            <person name="Maehara T."/>
            <person name="Masukawa M."/>
            <person name="Mizubayashi T."/>
            <person name="Mukai Y."/>
            <person name="Nagasaki H."/>
            <person name="Nagata Y."/>
            <person name="Naito S."/>
            <person name="Nakashima M."/>
            <person name="Nakama Y."/>
            <person name="Nakamichi Y."/>
            <person name="Nakamura M."/>
            <person name="Meguro A."/>
            <person name="Negishi M."/>
            <person name="Ohta I."/>
            <person name="Ohta T."/>
            <person name="Okamoto M."/>
            <person name="Ono N."/>
            <person name="Saji S."/>
            <person name="Sakaguchi M."/>
            <person name="Sakai K."/>
            <person name="Shibata M."/>
            <person name="Shimokawa T."/>
            <person name="Song J."/>
            <person name="Takazaki Y."/>
            <person name="Terasawa K."/>
            <person name="Tsugane M."/>
            <person name="Tsuji K."/>
            <person name="Ueda S."/>
            <person name="Waki K."/>
            <person name="Yamagata H."/>
            <person name="Yamamoto M."/>
            <person name="Yamamoto S."/>
            <person name="Yamane H."/>
            <person name="Yoshiki S."/>
            <person name="Yoshihara R."/>
            <person name="Yukawa K."/>
            <person name="Zhong H."/>
            <person name="Yano M."/>
            <person name="Yuan Q."/>
            <person name="Ouyang S."/>
            <person name="Liu J."/>
            <person name="Jones K.M."/>
            <person name="Gansberger K."/>
            <person name="Moffat K."/>
            <person name="Hill J."/>
            <person name="Bera J."/>
            <person name="Fadrosh D."/>
            <person name="Jin S."/>
            <person name="Johri S."/>
            <person name="Kim M."/>
            <person name="Overton L."/>
            <person name="Reardon M."/>
            <person name="Tsitrin T."/>
            <person name="Vuong H."/>
            <person name="Weaver B."/>
            <person name="Ciecko A."/>
            <person name="Tallon L."/>
            <person name="Jackson J."/>
            <person name="Pai G."/>
            <person name="Aken S.V."/>
            <person name="Utterback T."/>
            <person name="Reidmuller S."/>
            <person name="Feldblyum T."/>
            <person name="Hsiao J."/>
            <person name="Zismann V."/>
            <person name="Iobst S."/>
            <person name="de Vazeille A.R."/>
            <person name="Buell C.R."/>
            <person name="Ying K."/>
            <person name="Li Y."/>
            <person name="Lu T."/>
            <person name="Huang Y."/>
            <person name="Zhao Q."/>
            <person name="Feng Q."/>
            <person name="Zhang L."/>
            <person name="Zhu J."/>
            <person name="Weng Q."/>
            <person name="Mu J."/>
            <person name="Lu Y."/>
            <person name="Fan D."/>
            <person name="Liu Y."/>
            <person name="Guan J."/>
            <person name="Zhang Y."/>
            <person name="Yu S."/>
            <person name="Liu X."/>
            <person name="Zhang Y."/>
            <person name="Hong G."/>
            <person name="Han B."/>
            <person name="Choisne N."/>
            <person name="Demange N."/>
            <person name="Orjeda G."/>
            <person name="Samain S."/>
            <person name="Cattolico L."/>
            <person name="Pelletier E."/>
            <person name="Couloux A."/>
            <person name="Segurens B."/>
            <person name="Wincker P."/>
            <person name="D'Hont A."/>
            <person name="Scarpelli C."/>
            <person name="Weissenbach J."/>
            <person name="Salanoubat M."/>
            <person name="Quetier F."/>
            <person name="Yu Y."/>
            <person name="Kim H.R."/>
            <person name="Rambo T."/>
            <person name="Currie J."/>
            <person name="Collura K."/>
            <person name="Luo M."/>
            <person name="Yang T."/>
            <person name="Ammiraju J.S.S."/>
            <person name="Engler F."/>
            <person name="Soderlund C."/>
            <person name="Wing R.A."/>
            <person name="Palmer L.E."/>
            <person name="de la Bastide M."/>
            <person name="Spiegel L."/>
            <person name="Nascimento L."/>
            <person name="Zutavern T."/>
            <person name="O'Shaughnessy A."/>
            <person name="Dike S."/>
            <person name="Dedhia N."/>
            <person name="Preston R."/>
            <person name="Balija V."/>
            <person name="McCombie W.R."/>
            <person name="Chow T."/>
            <person name="Chen H."/>
            <person name="Chung M."/>
            <person name="Chen C."/>
            <person name="Shaw J."/>
            <person name="Wu H."/>
            <person name="Hsiao K."/>
            <person name="Chao Y."/>
            <person name="Chu M."/>
            <person name="Cheng C."/>
            <person name="Hour A."/>
            <person name="Lee P."/>
            <person name="Lin S."/>
            <person name="Lin Y."/>
            <person name="Liou J."/>
            <person name="Liu S."/>
            <person name="Hsing Y."/>
            <person name="Raghuvanshi S."/>
            <person name="Mohanty A."/>
            <person name="Bharti A.K."/>
            <person name="Gaur A."/>
            <person name="Gupta V."/>
            <person name="Kumar D."/>
            <person name="Ravi V."/>
            <person name="Vij S."/>
            <person name="Kapur A."/>
            <person name="Khurana P."/>
            <person name="Khurana P."/>
            <person name="Khurana J.P."/>
            <person name="Tyagi A.K."/>
            <person name="Gaikwad K."/>
            <person name="Singh A."/>
            <person name="Dalal V."/>
            <person name="Srivastava S."/>
            <person name="Dixit A."/>
            <person name="Pal A.K."/>
            <person name="Ghazi I.A."/>
            <person name="Yadav M."/>
            <person name="Pandit A."/>
            <person name="Bhargava A."/>
            <person name="Sureshbabu K."/>
            <person name="Batra K."/>
            <person name="Sharma T.R."/>
            <person name="Mohapatra T."/>
            <person name="Singh N.K."/>
            <person name="Messing J."/>
            <person name="Nelson A.B."/>
            <person name="Fuks G."/>
            <person name="Kavchok S."/>
            <person name="Keizer G."/>
            <person name="Linton E."/>
            <person name="Llaca V."/>
            <person name="Song R."/>
            <person name="Tanyolac B."/>
            <person name="Young S."/>
            <person name="Ho-Il K."/>
            <person name="Hahn J.H."/>
            <person name="Sangsakoo G."/>
            <person name="Vanavichit A."/>
            <person name="de Mattos Luiz.A.T."/>
            <person name="Zimmer P.D."/>
            <person name="Malone G."/>
            <person name="Dellagostin O."/>
            <person name="de Oliveira A.C."/>
            <person name="Bevan M."/>
            <person name="Bancroft I."/>
            <person name="Minx P."/>
            <person name="Cordum H."/>
            <person name="Wilson R."/>
            <person name="Cheng Z."/>
            <person name="Jin W."/>
            <person name="Jiang J."/>
            <person name="Leong S.A."/>
            <person name="Iwama H."/>
            <person name="Gojobori T."/>
            <person name="Itoh T."/>
            <person name="Niimura Y."/>
            <person name="Fujii Y."/>
            <person name="Habara T."/>
            <person name="Sakai H."/>
            <person name="Sato Y."/>
            <person name="Wilson G."/>
            <person name="Kumar K."/>
            <person name="McCouch S."/>
            <person name="Juretic N."/>
            <person name="Hoen D."/>
            <person name="Wright S."/>
            <person name="Bruskiewich R."/>
            <person name="Bureau T."/>
            <person name="Miyao A."/>
            <person name="Hirochika H."/>
            <person name="Nishikawa T."/>
            <person name="Kadowaki K."/>
            <person name="Sugiura M."/>
            <person name="Burr B."/>
            <person name="Sasaki T."/>
        </authorList>
    </citation>
    <scope>NUCLEOTIDE SEQUENCE [LARGE SCALE GENOMIC DNA]</scope>
    <source>
        <strain evidence="2">cv. Nipponbare</strain>
    </source>
</reference>
<proteinExistence type="predicted"/>
<name>Q10GX3_ORYSJ</name>
<evidence type="ECO:0000313" key="2">
    <source>
        <dbReference type="Proteomes" id="UP000000763"/>
    </source>
</evidence>